<dbReference type="Proteomes" id="UP000190198">
    <property type="component" value="Unassembled WGS sequence"/>
</dbReference>
<evidence type="ECO:0000259" key="2">
    <source>
        <dbReference type="Pfam" id="PF13567"/>
    </source>
</evidence>
<gene>
    <name evidence="3" type="ORF">BOW52_08250</name>
</gene>
<evidence type="ECO:0000313" key="3">
    <source>
        <dbReference type="EMBL" id="OOZ38631.1"/>
    </source>
</evidence>
<keyword evidence="1" id="KW-1133">Transmembrane helix</keyword>
<dbReference type="InterPro" id="IPR025405">
    <property type="entry name" value="DUF4131"/>
</dbReference>
<protein>
    <recommendedName>
        <fullName evidence="2">DUF4131 domain-containing protein</fullName>
    </recommendedName>
</protein>
<proteinExistence type="predicted"/>
<reference evidence="3 4" key="1">
    <citation type="submission" date="2016-11" db="EMBL/GenBank/DDBJ databases">
        <title>Mixed transmission modes and dynamic genome evolution in an obligate animal-bacterial symbiosis.</title>
        <authorList>
            <person name="Russell S.L."/>
            <person name="Corbett-Detig R.B."/>
            <person name="Cavanaugh C.M."/>
        </authorList>
    </citation>
    <scope>NUCLEOTIDE SEQUENCE [LARGE SCALE GENOMIC DNA]</scope>
    <source>
        <strain evidence="3">Sp-SM6</strain>
    </source>
</reference>
<dbReference type="AlphaFoldDB" id="A0A1T2L0M2"/>
<keyword evidence="1" id="KW-0472">Membrane</keyword>
<keyword evidence="4" id="KW-1185">Reference proteome</keyword>
<dbReference type="EMBL" id="MPRK01000166">
    <property type="protein sequence ID" value="OOZ38631.1"/>
    <property type="molecule type" value="Genomic_DNA"/>
</dbReference>
<feature type="transmembrane region" description="Helical" evidence="1">
    <location>
        <begin position="30"/>
        <end position="60"/>
    </location>
</feature>
<name>A0A1T2L0M2_9GAMM</name>
<accession>A0A1T2L0M2</accession>
<comment type="caution">
    <text evidence="3">The sequence shown here is derived from an EMBL/GenBank/DDBJ whole genome shotgun (WGS) entry which is preliminary data.</text>
</comment>
<feature type="domain" description="DUF4131" evidence="2">
    <location>
        <begin position="23"/>
        <end position="171"/>
    </location>
</feature>
<dbReference type="Pfam" id="PF13567">
    <property type="entry name" value="DUF4131"/>
    <property type="match status" value="1"/>
</dbReference>
<dbReference type="RefSeq" id="WP_078477260.1">
    <property type="nucleotide sequence ID" value="NZ_MPRK01000166.1"/>
</dbReference>
<dbReference type="OrthoDB" id="9761531at2"/>
<keyword evidence="1" id="KW-0812">Transmembrane</keyword>
<organism evidence="3 4">
    <name type="scientific">Solemya elarraichensis gill symbiont</name>
    <dbReference type="NCBI Taxonomy" id="1918949"/>
    <lineage>
        <taxon>Bacteria</taxon>
        <taxon>Pseudomonadati</taxon>
        <taxon>Pseudomonadota</taxon>
        <taxon>Gammaproteobacteria</taxon>
        <taxon>sulfur-oxidizing symbionts</taxon>
    </lineage>
</organism>
<evidence type="ECO:0000256" key="1">
    <source>
        <dbReference type="SAM" id="Phobius"/>
    </source>
</evidence>
<sequence length="221" mass="24385">MKLGLCAVSLVLGMLSLSLFQELPGLAWFLPAGFVLILLLLFRKALPLSFLLAGFLWAGVDGHGYIDSKLPTQLHGTDFTITGKVSSFPKGGSQRIAFLVNSNAPVSEKWQGGQIRLSWRDPVSIPMPGEEWAFRVRMFTPSGMLNQGGFDYERWLYTEDIVATGYVRGDAQQLNDGFVSVDGVRRYFRERVDTLANQQQKQAGGLLKALLTGDEPVDNSV</sequence>
<evidence type="ECO:0000313" key="4">
    <source>
        <dbReference type="Proteomes" id="UP000190198"/>
    </source>
</evidence>